<evidence type="ECO:0000256" key="1">
    <source>
        <dbReference type="ARBA" id="ARBA00007074"/>
    </source>
</evidence>
<dbReference type="InterPro" id="IPR001119">
    <property type="entry name" value="SLH_dom"/>
</dbReference>
<dbReference type="Pfam" id="PF12913">
    <property type="entry name" value="SH3_6"/>
    <property type="match status" value="1"/>
</dbReference>
<evidence type="ECO:0000256" key="4">
    <source>
        <dbReference type="ARBA" id="ARBA00022801"/>
    </source>
</evidence>
<dbReference type="EMBL" id="CP017634">
    <property type="protein sequence ID" value="ATW26522.1"/>
    <property type="molecule type" value="Genomic_DNA"/>
</dbReference>
<protein>
    <recommendedName>
        <fullName evidence="7">SLH domain-containing protein</fullName>
    </recommendedName>
</protein>
<dbReference type="Pfam" id="PF00877">
    <property type="entry name" value="NLPC_P60"/>
    <property type="match status" value="1"/>
</dbReference>
<evidence type="ECO:0000256" key="3">
    <source>
        <dbReference type="ARBA" id="ARBA00022737"/>
    </source>
</evidence>
<keyword evidence="9" id="KW-1185">Reference proteome</keyword>
<dbReference type="GO" id="GO:0006508">
    <property type="term" value="P:proteolysis"/>
    <property type="evidence" value="ECO:0007669"/>
    <property type="project" value="UniProtKB-KW"/>
</dbReference>
<reference evidence="8 9" key="1">
    <citation type="submission" date="2016-10" db="EMBL/GenBank/DDBJ databases">
        <title>Complete Genome Sequence of Peptococcaceae strain DCMF.</title>
        <authorList>
            <person name="Edwards R.J."/>
            <person name="Holland S.I."/>
            <person name="Deshpande N.P."/>
            <person name="Wong Y.K."/>
            <person name="Ertan H."/>
            <person name="Manefield M."/>
            <person name="Russell T.L."/>
            <person name="Lee M.J."/>
        </authorList>
    </citation>
    <scope>NUCLEOTIDE SEQUENCE [LARGE SCALE GENOMIC DNA]</scope>
    <source>
        <strain evidence="8 9">DCMF</strain>
    </source>
</reference>
<dbReference type="OrthoDB" id="9808890at2"/>
<keyword evidence="4" id="KW-0378">Hydrolase</keyword>
<accession>A0A3G1KVQ1</accession>
<keyword evidence="6" id="KW-0732">Signal</keyword>
<keyword evidence="2" id="KW-0645">Protease</keyword>
<dbReference type="Gene3D" id="3.90.1720.10">
    <property type="entry name" value="endopeptidase domain like (from Nostoc punctiforme)"/>
    <property type="match status" value="1"/>
</dbReference>
<comment type="similarity">
    <text evidence="1">Belongs to the peptidase C40 family.</text>
</comment>
<evidence type="ECO:0000256" key="2">
    <source>
        <dbReference type="ARBA" id="ARBA00022670"/>
    </source>
</evidence>
<proteinExistence type="inferred from homology"/>
<dbReference type="RefSeq" id="WP_148135836.1">
    <property type="nucleotide sequence ID" value="NZ_CP017634.1"/>
</dbReference>
<dbReference type="InterPro" id="IPR039439">
    <property type="entry name" value="SH3b1_dom"/>
</dbReference>
<feature type="chain" id="PRO_5018149998" description="SLH domain-containing protein" evidence="6">
    <location>
        <begin position="28"/>
        <end position="644"/>
    </location>
</feature>
<sequence length="644" mass="72202">MVRYLMKILLTMGVAVSLTCPAGLAEAYEVQTMPQVKAEMLQADYWIHKIANPDQVILNPGQIEEFNREIIRKLPDSVYNLADYPSSWTREQLTRVIDYPFPSEPSYMGAEVVAASYWQQLKRQMNLDGLKEKNQVQYGFTVKRSNLKIYPTADVIGDEPNDPAFDLFQNSAILAAEPVVILHHSLDQQWYYVQMYNCLGWLPAADVAVCDRNTWLDYQNEPDFLVVTGNYIRLDQDPFLPQISAMEFTMGTRLPLVKPEDLPDSMRGRRVYQNYVVKLPVRNMSGQLEFVMAPIPISHDVTIGYLPYTRENVIRQAFKMQGERYGWGGMLNGRDCSALVLEVYRCFGFRLARNSDAQRLSAGKTLSFEGYSVAYREKLLQSVSPGASLHFSGHEMLYLGEDSGRYYVLSDLGSFAEIKAGETELHSVRVRTVVINDLNVTRASGVPWIEALTTAKLLEKTSFTDLANHPDRAVIENLADNYLVQGVSATEFNPEGTVSRAEFAAMLCRLWKLEPDQAEAQGQFTDVSDQWYAGVVGAAVKAGLFQGSDDKKFHPEAPLDRAQVAVILSRVPEISATGADGDQLEKFRDRDSIPSWAKEAMNKAIAKGLLRCQTPDQIAPLDLVTRSEAAVILDALLKMPAGEE</sequence>
<organism evidence="8 9">
    <name type="scientific">Formimonas warabiya</name>
    <dbReference type="NCBI Taxonomy" id="1761012"/>
    <lineage>
        <taxon>Bacteria</taxon>
        <taxon>Bacillati</taxon>
        <taxon>Bacillota</taxon>
        <taxon>Clostridia</taxon>
        <taxon>Eubacteriales</taxon>
        <taxon>Peptococcaceae</taxon>
        <taxon>Candidatus Formimonas</taxon>
    </lineage>
</organism>
<dbReference type="SUPFAM" id="SSF54001">
    <property type="entry name" value="Cysteine proteinases"/>
    <property type="match status" value="1"/>
</dbReference>
<dbReference type="PROSITE" id="PS51272">
    <property type="entry name" value="SLH"/>
    <property type="match status" value="3"/>
</dbReference>
<feature type="signal peptide" evidence="6">
    <location>
        <begin position="1"/>
        <end position="27"/>
    </location>
</feature>
<dbReference type="InterPro" id="IPR038765">
    <property type="entry name" value="Papain-like_cys_pep_sf"/>
</dbReference>
<dbReference type="InterPro" id="IPR000064">
    <property type="entry name" value="NLP_P60_dom"/>
</dbReference>
<evidence type="ECO:0000256" key="6">
    <source>
        <dbReference type="SAM" id="SignalP"/>
    </source>
</evidence>
<feature type="domain" description="SLH" evidence="7">
    <location>
        <begin position="458"/>
        <end position="521"/>
    </location>
</feature>
<feature type="domain" description="SLH" evidence="7">
    <location>
        <begin position="584"/>
        <end position="644"/>
    </location>
</feature>
<keyword evidence="3" id="KW-0677">Repeat</keyword>
<dbReference type="InterPro" id="IPR051465">
    <property type="entry name" value="Cell_Envelope_Struct_Comp"/>
</dbReference>
<evidence type="ECO:0000259" key="7">
    <source>
        <dbReference type="PROSITE" id="PS51272"/>
    </source>
</evidence>
<dbReference type="AlphaFoldDB" id="A0A3G1KVQ1"/>
<dbReference type="PANTHER" id="PTHR43308:SF5">
    <property type="entry name" value="S-LAYER PROTEIN _ PEPTIDOGLYCAN ENDO-BETA-N-ACETYLGLUCOSAMINIDASE"/>
    <property type="match status" value="1"/>
</dbReference>
<gene>
    <name evidence="8" type="ORF">DCMF_18770</name>
</gene>
<dbReference type="Proteomes" id="UP000323521">
    <property type="component" value="Chromosome"/>
</dbReference>
<dbReference type="PANTHER" id="PTHR43308">
    <property type="entry name" value="OUTER MEMBRANE PROTEIN ALPHA-RELATED"/>
    <property type="match status" value="1"/>
</dbReference>
<keyword evidence="5" id="KW-0788">Thiol protease</keyword>
<name>A0A3G1KVQ1_FORW1</name>
<dbReference type="KEGG" id="fwa:DCMF_18770"/>
<dbReference type="Pfam" id="PF00395">
    <property type="entry name" value="SLH"/>
    <property type="match status" value="3"/>
</dbReference>
<evidence type="ECO:0000313" key="8">
    <source>
        <dbReference type="EMBL" id="ATW26522.1"/>
    </source>
</evidence>
<evidence type="ECO:0000256" key="5">
    <source>
        <dbReference type="ARBA" id="ARBA00022807"/>
    </source>
</evidence>
<feature type="domain" description="SLH" evidence="7">
    <location>
        <begin position="523"/>
        <end position="582"/>
    </location>
</feature>
<dbReference type="GO" id="GO:0008234">
    <property type="term" value="F:cysteine-type peptidase activity"/>
    <property type="evidence" value="ECO:0007669"/>
    <property type="project" value="UniProtKB-KW"/>
</dbReference>
<evidence type="ECO:0000313" key="9">
    <source>
        <dbReference type="Proteomes" id="UP000323521"/>
    </source>
</evidence>